<dbReference type="GO" id="GO:0008270">
    <property type="term" value="F:zinc ion binding"/>
    <property type="evidence" value="ECO:0007669"/>
    <property type="project" value="UniProtKB-KW"/>
</dbReference>
<proteinExistence type="predicted"/>
<evidence type="ECO:0000256" key="1">
    <source>
        <dbReference type="PROSITE-ProRule" id="PRU00024"/>
    </source>
</evidence>
<reference evidence="4 5" key="1">
    <citation type="submission" date="2020-06" db="EMBL/GenBank/DDBJ databases">
        <authorList>
            <person name="Li R."/>
            <person name="Bekaert M."/>
        </authorList>
    </citation>
    <scope>NUCLEOTIDE SEQUENCE [LARGE SCALE GENOMIC DNA]</scope>
    <source>
        <strain evidence="5">wild</strain>
    </source>
</reference>
<dbReference type="GO" id="GO:0005654">
    <property type="term" value="C:nucleoplasm"/>
    <property type="evidence" value="ECO:0007669"/>
    <property type="project" value="TreeGrafter"/>
</dbReference>
<dbReference type="InterPro" id="IPR047153">
    <property type="entry name" value="TRIM45/56/19-like"/>
</dbReference>
<evidence type="ECO:0000256" key="2">
    <source>
        <dbReference type="SAM" id="Coils"/>
    </source>
</evidence>
<dbReference type="Gene3D" id="4.10.830.40">
    <property type="match status" value="1"/>
</dbReference>
<dbReference type="PROSITE" id="PS50119">
    <property type="entry name" value="ZF_BBOX"/>
    <property type="match status" value="2"/>
</dbReference>
<evidence type="ECO:0000313" key="4">
    <source>
        <dbReference type="EMBL" id="CAC5361402.1"/>
    </source>
</evidence>
<dbReference type="CDD" id="cd19757">
    <property type="entry name" value="Bbox1"/>
    <property type="match status" value="1"/>
</dbReference>
<keyword evidence="5" id="KW-1185">Reference proteome</keyword>
<dbReference type="InterPro" id="IPR000315">
    <property type="entry name" value="Znf_B-box"/>
</dbReference>
<dbReference type="OrthoDB" id="6104655at2759"/>
<feature type="domain" description="B box-type" evidence="3">
    <location>
        <begin position="5"/>
        <end position="55"/>
    </location>
</feature>
<evidence type="ECO:0000313" key="5">
    <source>
        <dbReference type="Proteomes" id="UP000507470"/>
    </source>
</evidence>
<keyword evidence="1" id="KW-0862">Zinc</keyword>
<keyword evidence="1" id="KW-0863">Zinc-finger</keyword>
<sequence length="230" mass="26106">MASKSPNMFCGTCSRRSRSTKAVKYCTDCEDALCSECLDVHGTIKSCASHHVIDVNVIDGRPFIVNKSCEVHPDMVLELFCSNHDTLCCRSCMASDHRSCDKLMPIEVAAKGVKSSTMFEEINTDVRILNTAINELEDKKRKGMLCLNDSKKTVQQEVKNLKGQLQKRIQEIEAALMSEIDTMYTNLSKESSDDLQKICDRRKRYKIFLNNLCLSQHMDQKDKYLCSLTI</sequence>
<dbReference type="Gene3D" id="3.30.160.60">
    <property type="entry name" value="Classic Zinc Finger"/>
    <property type="match status" value="1"/>
</dbReference>
<dbReference type="PANTHER" id="PTHR25462:SF305">
    <property type="entry name" value="RING-TYPE DOMAIN-CONTAINING PROTEIN"/>
    <property type="match status" value="1"/>
</dbReference>
<protein>
    <recommendedName>
        <fullName evidence="3">B box-type domain-containing protein</fullName>
    </recommendedName>
</protein>
<evidence type="ECO:0000259" key="3">
    <source>
        <dbReference type="PROSITE" id="PS50119"/>
    </source>
</evidence>
<dbReference type="Proteomes" id="UP000507470">
    <property type="component" value="Unassembled WGS sequence"/>
</dbReference>
<keyword evidence="1" id="KW-0479">Metal-binding</keyword>
<gene>
    <name evidence="4" type="ORF">MCOR_3557</name>
</gene>
<dbReference type="PANTHER" id="PTHR25462">
    <property type="entry name" value="BONUS, ISOFORM C-RELATED"/>
    <property type="match status" value="1"/>
</dbReference>
<dbReference type="GO" id="GO:0061630">
    <property type="term" value="F:ubiquitin protein ligase activity"/>
    <property type="evidence" value="ECO:0007669"/>
    <property type="project" value="TreeGrafter"/>
</dbReference>
<dbReference type="EMBL" id="CACVKT020000594">
    <property type="protein sequence ID" value="CAC5361402.1"/>
    <property type="molecule type" value="Genomic_DNA"/>
</dbReference>
<dbReference type="Pfam" id="PF00643">
    <property type="entry name" value="zf-B_box"/>
    <property type="match status" value="1"/>
</dbReference>
<organism evidence="4 5">
    <name type="scientific">Mytilus coruscus</name>
    <name type="common">Sea mussel</name>
    <dbReference type="NCBI Taxonomy" id="42192"/>
    <lineage>
        <taxon>Eukaryota</taxon>
        <taxon>Metazoa</taxon>
        <taxon>Spiralia</taxon>
        <taxon>Lophotrochozoa</taxon>
        <taxon>Mollusca</taxon>
        <taxon>Bivalvia</taxon>
        <taxon>Autobranchia</taxon>
        <taxon>Pteriomorphia</taxon>
        <taxon>Mytilida</taxon>
        <taxon>Mytiloidea</taxon>
        <taxon>Mytilidae</taxon>
        <taxon>Mytilinae</taxon>
        <taxon>Mytilus</taxon>
    </lineage>
</organism>
<name>A0A6J8A5A8_MYTCO</name>
<feature type="coiled-coil region" evidence="2">
    <location>
        <begin position="119"/>
        <end position="175"/>
    </location>
</feature>
<dbReference type="SUPFAM" id="SSF57845">
    <property type="entry name" value="B-box zinc-binding domain"/>
    <property type="match status" value="1"/>
</dbReference>
<keyword evidence="2" id="KW-0175">Coiled coil</keyword>
<feature type="domain" description="B box-type" evidence="3">
    <location>
        <begin position="69"/>
        <end position="106"/>
    </location>
</feature>
<dbReference type="AlphaFoldDB" id="A0A6J8A5A8"/>
<accession>A0A6J8A5A8</accession>